<dbReference type="PRINTS" id="PR00923">
    <property type="entry name" value="LACTOPTASE"/>
</dbReference>
<dbReference type="SUPFAM" id="SSF53474">
    <property type="entry name" value="alpha/beta-Hydrolases"/>
    <property type="match status" value="1"/>
</dbReference>
<dbReference type="RefSeq" id="WP_379511986.1">
    <property type="nucleotide sequence ID" value="NZ_JBHSPA010000003.1"/>
</dbReference>
<reference evidence="3" key="1">
    <citation type="journal article" date="2019" name="Int. J. Syst. Evol. Microbiol.">
        <title>The Global Catalogue of Microorganisms (GCM) 10K type strain sequencing project: providing services to taxonomists for standard genome sequencing and annotation.</title>
        <authorList>
            <consortium name="The Broad Institute Genomics Platform"/>
            <consortium name="The Broad Institute Genome Sequencing Center for Infectious Disease"/>
            <person name="Wu L."/>
            <person name="Ma J."/>
        </authorList>
    </citation>
    <scope>NUCLEOTIDE SEQUENCE [LARGE SCALE GENOMIC DNA]</scope>
    <source>
        <strain evidence="3">CCUG 53903</strain>
    </source>
</reference>
<evidence type="ECO:0008006" key="4">
    <source>
        <dbReference type="Google" id="ProtNLM"/>
    </source>
</evidence>
<gene>
    <name evidence="2" type="ORF">ACFPZ3_01055</name>
</gene>
<dbReference type="InterPro" id="IPR029058">
    <property type="entry name" value="AB_hydrolase_fold"/>
</dbReference>
<dbReference type="PROSITE" id="PS51318">
    <property type="entry name" value="TAT"/>
    <property type="match status" value="1"/>
</dbReference>
<evidence type="ECO:0000313" key="3">
    <source>
        <dbReference type="Proteomes" id="UP001596058"/>
    </source>
</evidence>
<keyword evidence="3" id="KW-1185">Reference proteome</keyword>
<name>A0ABW1CAR7_9ACTN</name>
<dbReference type="InterPro" id="IPR006311">
    <property type="entry name" value="TAT_signal"/>
</dbReference>
<evidence type="ECO:0000313" key="2">
    <source>
        <dbReference type="EMBL" id="MFC5822432.1"/>
    </source>
</evidence>
<dbReference type="InterPro" id="IPR008252">
    <property type="entry name" value="Pept_S15_Xpro"/>
</dbReference>
<dbReference type="Proteomes" id="UP001596058">
    <property type="component" value="Unassembled WGS sequence"/>
</dbReference>
<proteinExistence type="predicted"/>
<evidence type="ECO:0000256" key="1">
    <source>
        <dbReference type="SAM" id="SignalP"/>
    </source>
</evidence>
<dbReference type="EMBL" id="JBHSPA010000003">
    <property type="protein sequence ID" value="MFC5822432.1"/>
    <property type="molecule type" value="Genomic_DNA"/>
</dbReference>
<feature type="signal peptide" evidence="1">
    <location>
        <begin position="1"/>
        <end position="26"/>
    </location>
</feature>
<comment type="caution">
    <text evidence="2">The sequence shown here is derived from an EMBL/GenBank/DDBJ whole genome shotgun (WGS) entry which is preliminary data.</text>
</comment>
<protein>
    <recommendedName>
        <fullName evidence="4">Xaa-Pro dipeptidyl-peptidase-like domain-containing protein</fullName>
    </recommendedName>
</protein>
<organism evidence="2 3">
    <name type="scientific">Nonomuraea insulae</name>
    <dbReference type="NCBI Taxonomy" id="1616787"/>
    <lineage>
        <taxon>Bacteria</taxon>
        <taxon>Bacillati</taxon>
        <taxon>Actinomycetota</taxon>
        <taxon>Actinomycetes</taxon>
        <taxon>Streptosporangiales</taxon>
        <taxon>Streptosporangiaceae</taxon>
        <taxon>Nonomuraea</taxon>
    </lineage>
</organism>
<feature type="chain" id="PRO_5046360550" description="Xaa-Pro dipeptidyl-peptidase-like domain-containing protein" evidence="1">
    <location>
        <begin position="27"/>
        <end position="102"/>
    </location>
</feature>
<keyword evidence="1" id="KW-0732">Signal</keyword>
<dbReference type="Gene3D" id="3.40.50.1820">
    <property type="entry name" value="alpha/beta hydrolase"/>
    <property type="match status" value="1"/>
</dbReference>
<accession>A0ABW1CAR7</accession>
<sequence length="102" mass="11002">MSKVKRRGFLAAVALAIPLTVAGAPAAFATAEPEIKVSGGLTQPTFSYKDAIREHVRVRSSVDSDGDGEKDLVRVDIIRPKESGSGLKVPVIMQESPYYDDR</sequence>